<evidence type="ECO:0000313" key="1">
    <source>
        <dbReference type="EMBL" id="KAK1690479.1"/>
    </source>
</evidence>
<dbReference type="RefSeq" id="XP_060434174.1">
    <property type="nucleotide sequence ID" value="XM_060571857.1"/>
</dbReference>
<dbReference type="EMBL" id="JAHMHR010000006">
    <property type="protein sequence ID" value="KAK1690479.1"/>
    <property type="molecule type" value="Genomic_DNA"/>
</dbReference>
<keyword evidence="2" id="KW-1185">Reference proteome</keyword>
<accession>A0AAJ0AUA0</accession>
<dbReference type="Proteomes" id="UP001224890">
    <property type="component" value="Unassembled WGS sequence"/>
</dbReference>
<name>A0AAJ0AUA0_9PEZI</name>
<organism evidence="1 2">
    <name type="scientific">Colletotrichum godetiae</name>
    <dbReference type="NCBI Taxonomy" id="1209918"/>
    <lineage>
        <taxon>Eukaryota</taxon>
        <taxon>Fungi</taxon>
        <taxon>Dikarya</taxon>
        <taxon>Ascomycota</taxon>
        <taxon>Pezizomycotina</taxon>
        <taxon>Sordariomycetes</taxon>
        <taxon>Hypocreomycetidae</taxon>
        <taxon>Glomerellales</taxon>
        <taxon>Glomerellaceae</taxon>
        <taxon>Colletotrichum</taxon>
        <taxon>Colletotrichum acutatum species complex</taxon>
    </lineage>
</organism>
<dbReference type="AlphaFoldDB" id="A0AAJ0AUA0"/>
<protein>
    <submittedName>
        <fullName evidence="1">Uncharacterized protein</fullName>
    </submittedName>
</protein>
<reference evidence="1" key="1">
    <citation type="submission" date="2021-06" db="EMBL/GenBank/DDBJ databases">
        <title>Comparative genomics, transcriptomics and evolutionary studies reveal genomic signatures of adaptation to plant cell wall in hemibiotrophic fungi.</title>
        <authorList>
            <consortium name="DOE Joint Genome Institute"/>
            <person name="Baroncelli R."/>
            <person name="Diaz J.F."/>
            <person name="Benocci T."/>
            <person name="Peng M."/>
            <person name="Battaglia E."/>
            <person name="Haridas S."/>
            <person name="Andreopoulos W."/>
            <person name="Labutti K."/>
            <person name="Pangilinan J."/>
            <person name="Floch G.L."/>
            <person name="Makela M.R."/>
            <person name="Henrissat B."/>
            <person name="Grigoriev I.V."/>
            <person name="Crouch J.A."/>
            <person name="De Vries R.P."/>
            <person name="Sukno S.A."/>
            <person name="Thon M.R."/>
        </authorList>
    </citation>
    <scope>NUCLEOTIDE SEQUENCE</scope>
    <source>
        <strain evidence="1">CBS 193.32</strain>
    </source>
</reference>
<gene>
    <name evidence="1" type="ORF">BDP55DRAFT_628138</name>
</gene>
<sequence length="233" mass="25143">MTPGAPPRSAEIRMQEAWMPSTSQAAAYSISPTVGHCCNFQILPRLASPRPPVPYAMEPAAACAVRQQGPRNELPPEPPIFLASGEPGRGRMPVSQCPLLADPLSVYEYYLLRRTTILLRSLTIVQQATDTIKSIHILSAYDLIMSSSPGPTAAAAAAFVQAAASVRKNTLLFPMLDNLQSIPFLPRRNGAVERQLENSTGVCQQSTLLCLLGATVPTLDDYALRRSPSTSIE</sequence>
<evidence type="ECO:0000313" key="2">
    <source>
        <dbReference type="Proteomes" id="UP001224890"/>
    </source>
</evidence>
<dbReference type="GeneID" id="85456383"/>
<proteinExistence type="predicted"/>
<comment type="caution">
    <text evidence="1">The sequence shown here is derived from an EMBL/GenBank/DDBJ whole genome shotgun (WGS) entry which is preliminary data.</text>
</comment>